<reference evidence="1 2" key="1">
    <citation type="journal article" date="2007" name="Science">
        <title>Sea anemone genome reveals ancestral eumetazoan gene repertoire and genomic organization.</title>
        <authorList>
            <person name="Putnam N.H."/>
            <person name="Srivastava M."/>
            <person name="Hellsten U."/>
            <person name="Dirks B."/>
            <person name="Chapman J."/>
            <person name="Salamov A."/>
            <person name="Terry A."/>
            <person name="Shapiro H."/>
            <person name="Lindquist E."/>
            <person name="Kapitonov V.V."/>
            <person name="Jurka J."/>
            <person name="Genikhovich G."/>
            <person name="Grigoriev I.V."/>
            <person name="Lucas S.M."/>
            <person name="Steele R.E."/>
            <person name="Finnerty J.R."/>
            <person name="Technau U."/>
            <person name="Martindale M.Q."/>
            <person name="Rokhsar D.S."/>
        </authorList>
    </citation>
    <scope>NUCLEOTIDE SEQUENCE [LARGE SCALE GENOMIC DNA]</scope>
    <source>
        <strain evidence="2">CH2 X CH6</strain>
    </source>
</reference>
<dbReference type="Gene3D" id="3.30.470.20">
    <property type="entry name" value="ATP-grasp fold, B domain"/>
    <property type="match status" value="1"/>
</dbReference>
<dbReference type="PANTHER" id="PTHR47113">
    <property type="entry name" value="LD09343P"/>
    <property type="match status" value="1"/>
</dbReference>
<dbReference type="InterPro" id="IPR053317">
    <property type="entry name" value="Tubulin_polyglutamylase"/>
</dbReference>
<organism evidence="1 2">
    <name type="scientific">Nematostella vectensis</name>
    <name type="common">Starlet sea anemone</name>
    <dbReference type="NCBI Taxonomy" id="45351"/>
    <lineage>
        <taxon>Eukaryota</taxon>
        <taxon>Metazoa</taxon>
        <taxon>Cnidaria</taxon>
        <taxon>Anthozoa</taxon>
        <taxon>Hexacorallia</taxon>
        <taxon>Actiniaria</taxon>
        <taxon>Edwardsiidae</taxon>
        <taxon>Nematostella</taxon>
    </lineage>
</organism>
<dbReference type="PANTHER" id="PTHR47113:SF1">
    <property type="entry name" value="LD09343P"/>
    <property type="match status" value="1"/>
</dbReference>
<dbReference type="OMA" id="YCKLCEH"/>
<dbReference type="Pfam" id="PF03133">
    <property type="entry name" value="TTL"/>
    <property type="match status" value="1"/>
</dbReference>
<protein>
    <submittedName>
        <fullName evidence="1">Uncharacterized protein</fullName>
    </submittedName>
</protein>
<dbReference type="EMBL" id="DS471550">
    <property type="protein sequence ID" value="EDO28450.1"/>
    <property type="molecule type" value="Genomic_DNA"/>
</dbReference>
<evidence type="ECO:0000313" key="2">
    <source>
        <dbReference type="Proteomes" id="UP000001593"/>
    </source>
</evidence>
<dbReference type="HOGENOM" id="CLU_038007_0_0_1"/>
<accession>A7T6F5</accession>
<dbReference type="eggNOG" id="KOG2156">
    <property type="taxonomic scope" value="Eukaryota"/>
</dbReference>
<gene>
    <name evidence="1" type="ORF">NEMVEDRAFT_v1g222995</name>
</gene>
<dbReference type="Proteomes" id="UP000001593">
    <property type="component" value="Unassembled WGS sequence"/>
</dbReference>
<dbReference type="InParanoid" id="A7T6F5"/>
<evidence type="ECO:0000313" key="1">
    <source>
        <dbReference type="EMBL" id="EDO28450.1"/>
    </source>
</evidence>
<dbReference type="AlphaFoldDB" id="A7T6F5"/>
<dbReference type="STRING" id="45351.A7T6F5"/>
<feature type="non-terminal residue" evidence="1">
    <location>
        <position position="1"/>
    </location>
</feature>
<name>A7T6F5_NEMVE</name>
<proteinExistence type="predicted"/>
<keyword evidence="2" id="KW-1185">Reference proteome</keyword>
<dbReference type="InterPro" id="IPR004344">
    <property type="entry name" value="TTL/TTLL_fam"/>
</dbReference>
<sequence length="292" mass="33624">VNSLGKVTYIGDSLDNRPVVLVYAQKLYTGYLDHVLAVFNRIGYLRVESAVLTSIDPLRVYVYEDEILIRCCIQDYHPLDVTNEKQYVVGDEYTQPWELDSLRYKWKRGKFSRKQMLFTHLTENGKDADKVWLDIKNAIKEVNMSPNLSSGSHIDNAVLYEQVIFNLFGLVGVANKLGHGTRLSAAKEREMQVTDMDIMTSFDACATRECRNSCSQEICELCHPCLTEDQKVTLKLARLEHVNRGGFRRVVPPPMSQSEARVAKSSNDVNGSNRFMWIWFRRMCLRDPTWCH</sequence>
<dbReference type="PhylomeDB" id="A7T6F5"/>